<dbReference type="InterPro" id="IPR009057">
    <property type="entry name" value="Homeodomain-like_sf"/>
</dbReference>
<name>A0AAE3A6K3_9FIRM</name>
<dbReference type="PANTHER" id="PTHR30514:SF1">
    <property type="entry name" value="HTH-TYPE TRANSCRIPTIONAL REGULATOR HEXR-RELATED"/>
    <property type="match status" value="1"/>
</dbReference>
<dbReference type="PROSITE" id="PS51464">
    <property type="entry name" value="SIS"/>
    <property type="match status" value="1"/>
</dbReference>
<dbReference type="EMBL" id="JAJEPS010000001">
    <property type="protein sequence ID" value="MCC2124900.1"/>
    <property type="molecule type" value="Genomic_DNA"/>
</dbReference>
<proteinExistence type="predicted"/>
<comment type="caution">
    <text evidence="6">The sequence shown here is derived from an EMBL/GenBank/DDBJ whole genome shotgun (WGS) entry which is preliminary data.</text>
</comment>
<dbReference type="InterPro" id="IPR047640">
    <property type="entry name" value="RpiR-like"/>
</dbReference>
<evidence type="ECO:0000259" key="4">
    <source>
        <dbReference type="PROSITE" id="PS51071"/>
    </source>
</evidence>
<dbReference type="InterPro" id="IPR046348">
    <property type="entry name" value="SIS_dom_sf"/>
</dbReference>
<dbReference type="Gene3D" id="1.10.10.10">
    <property type="entry name" value="Winged helix-like DNA-binding domain superfamily/Winged helix DNA-binding domain"/>
    <property type="match status" value="1"/>
</dbReference>
<evidence type="ECO:0000256" key="2">
    <source>
        <dbReference type="ARBA" id="ARBA00023125"/>
    </source>
</evidence>
<dbReference type="GO" id="GO:0003677">
    <property type="term" value="F:DNA binding"/>
    <property type="evidence" value="ECO:0007669"/>
    <property type="project" value="UniProtKB-KW"/>
</dbReference>
<evidence type="ECO:0000256" key="1">
    <source>
        <dbReference type="ARBA" id="ARBA00023015"/>
    </source>
</evidence>
<feature type="domain" description="HTH rpiR-type" evidence="4">
    <location>
        <begin position="8"/>
        <end position="84"/>
    </location>
</feature>
<keyword evidence="2" id="KW-0238">DNA-binding</keyword>
<dbReference type="Proteomes" id="UP001198220">
    <property type="component" value="Unassembled WGS sequence"/>
</dbReference>
<dbReference type="AlphaFoldDB" id="A0AAE3A6K3"/>
<evidence type="ECO:0000259" key="5">
    <source>
        <dbReference type="PROSITE" id="PS51464"/>
    </source>
</evidence>
<gene>
    <name evidence="6" type="ORF">LKD36_01755</name>
</gene>
<keyword evidence="7" id="KW-1185">Reference proteome</keyword>
<dbReference type="SUPFAM" id="SSF53697">
    <property type="entry name" value="SIS domain"/>
    <property type="match status" value="1"/>
</dbReference>
<dbReference type="Pfam" id="PF01418">
    <property type="entry name" value="HTH_6"/>
    <property type="match status" value="1"/>
</dbReference>
<keyword evidence="1" id="KW-0805">Transcription regulation</keyword>
<dbReference type="GO" id="GO:0003700">
    <property type="term" value="F:DNA-binding transcription factor activity"/>
    <property type="evidence" value="ECO:0007669"/>
    <property type="project" value="InterPro"/>
</dbReference>
<dbReference type="Pfam" id="PF01380">
    <property type="entry name" value="SIS"/>
    <property type="match status" value="1"/>
</dbReference>
<dbReference type="RefSeq" id="WP_118768894.1">
    <property type="nucleotide sequence ID" value="NZ_JAJEPS010000001.1"/>
</dbReference>
<dbReference type="InterPro" id="IPR001347">
    <property type="entry name" value="SIS_dom"/>
</dbReference>
<dbReference type="GO" id="GO:0097367">
    <property type="term" value="F:carbohydrate derivative binding"/>
    <property type="evidence" value="ECO:0007669"/>
    <property type="project" value="InterPro"/>
</dbReference>
<dbReference type="Gene3D" id="3.40.50.10490">
    <property type="entry name" value="Glucose-6-phosphate isomerase like protein, domain 1"/>
    <property type="match status" value="1"/>
</dbReference>
<evidence type="ECO:0000256" key="3">
    <source>
        <dbReference type="ARBA" id="ARBA00023163"/>
    </source>
</evidence>
<dbReference type="PANTHER" id="PTHR30514">
    <property type="entry name" value="GLUCOKINASE"/>
    <property type="match status" value="1"/>
</dbReference>
<protein>
    <submittedName>
        <fullName evidence="6">MurR/RpiR family transcriptional regulator</fullName>
    </submittedName>
</protein>
<dbReference type="GO" id="GO:1901135">
    <property type="term" value="P:carbohydrate derivative metabolic process"/>
    <property type="evidence" value="ECO:0007669"/>
    <property type="project" value="InterPro"/>
</dbReference>
<accession>A0AAE3A6K3</accession>
<dbReference type="CDD" id="cd05013">
    <property type="entry name" value="SIS_RpiR"/>
    <property type="match status" value="1"/>
</dbReference>
<dbReference type="SUPFAM" id="SSF46689">
    <property type="entry name" value="Homeodomain-like"/>
    <property type="match status" value="1"/>
</dbReference>
<dbReference type="InterPro" id="IPR000281">
    <property type="entry name" value="HTH_RpiR"/>
</dbReference>
<keyword evidence="3" id="KW-0804">Transcription</keyword>
<feature type="domain" description="SIS" evidence="5">
    <location>
        <begin position="127"/>
        <end position="262"/>
    </location>
</feature>
<organism evidence="6 7">
    <name type="scientific">Hominiventricola filiformis</name>
    <dbReference type="NCBI Taxonomy" id="2885352"/>
    <lineage>
        <taxon>Bacteria</taxon>
        <taxon>Bacillati</taxon>
        <taxon>Bacillota</taxon>
        <taxon>Clostridia</taxon>
        <taxon>Lachnospirales</taxon>
        <taxon>Lachnospiraceae</taxon>
        <taxon>Hominiventricola</taxon>
    </lineage>
</organism>
<dbReference type="PROSITE" id="PS51071">
    <property type="entry name" value="HTH_RPIR"/>
    <property type="match status" value="1"/>
</dbReference>
<evidence type="ECO:0000313" key="6">
    <source>
        <dbReference type="EMBL" id="MCC2124900.1"/>
    </source>
</evidence>
<dbReference type="InterPro" id="IPR035472">
    <property type="entry name" value="RpiR-like_SIS"/>
</dbReference>
<dbReference type="InterPro" id="IPR036388">
    <property type="entry name" value="WH-like_DNA-bd_sf"/>
</dbReference>
<reference evidence="6 7" key="1">
    <citation type="submission" date="2021-10" db="EMBL/GenBank/DDBJ databases">
        <title>Anaerobic single-cell dispensing facilitates the cultivation of human gut bacteria.</title>
        <authorList>
            <person name="Afrizal A."/>
        </authorList>
    </citation>
    <scope>NUCLEOTIDE SEQUENCE [LARGE SCALE GENOMIC DNA]</scope>
    <source>
        <strain evidence="6 7">CLA-AA-H276</strain>
    </source>
</reference>
<evidence type="ECO:0000313" key="7">
    <source>
        <dbReference type="Proteomes" id="UP001198220"/>
    </source>
</evidence>
<sequence>MANQNNEVEYLYRISETYSNMSKGQKKIARYFVEHQSDMCKLSITQLAQKLNVTPSAITRFCQALNYKGFSELKFYVGKNILSSHNMDNTILKEDSLSVLIQKLMMLDQQAIADTMLLLDSAKLKKIAEICIKAPHIHFYGEGATGVSASMASAILMQIGIPSQNYSDSVMMRMAASTLEKGDIAFGITYSGKAFDVIEAIKIARRNGAATVAITGNAGSIITNMAHDQIIYSGNIQDELTQLPIARICEIAIFGLLQITITKLSKQSPKKLEGIRKSIEQVRKQHNHNM</sequence>